<dbReference type="Gene3D" id="3.30.70.270">
    <property type="match status" value="1"/>
</dbReference>
<keyword evidence="1" id="KW-0812">Transmembrane</keyword>
<evidence type="ECO:0000256" key="1">
    <source>
        <dbReference type="SAM" id="Phobius"/>
    </source>
</evidence>
<dbReference type="EMBL" id="JGVR01000008">
    <property type="protein sequence ID" value="KEZ19664.1"/>
    <property type="molecule type" value="Genomic_DNA"/>
</dbReference>
<feature type="domain" description="GGDEF" evidence="5">
    <location>
        <begin position="371"/>
        <end position="504"/>
    </location>
</feature>
<evidence type="ECO:0000259" key="3">
    <source>
        <dbReference type="PROSITE" id="PS50113"/>
    </source>
</evidence>
<dbReference type="InterPro" id="IPR052155">
    <property type="entry name" value="Biofilm_reg_signaling"/>
</dbReference>
<dbReference type="PANTHER" id="PTHR44757">
    <property type="entry name" value="DIGUANYLATE CYCLASE DGCP"/>
    <property type="match status" value="1"/>
</dbReference>
<dbReference type="GO" id="GO:0035438">
    <property type="term" value="F:cyclic-di-GMP binding"/>
    <property type="evidence" value="ECO:0007669"/>
    <property type="project" value="InterPro"/>
</dbReference>
<dbReference type="Gene3D" id="3.20.20.450">
    <property type="entry name" value="EAL domain"/>
    <property type="match status" value="1"/>
</dbReference>
<dbReference type="InterPro" id="IPR000014">
    <property type="entry name" value="PAS"/>
</dbReference>
<dbReference type="NCBIfam" id="TIGR00254">
    <property type="entry name" value="GGDEF"/>
    <property type="match status" value="1"/>
</dbReference>
<dbReference type="Pfam" id="PF07238">
    <property type="entry name" value="PilZ"/>
    <property type="match status" value="1"/>
</dbReference>
<dbReference type="PROSITE" id="PS50113">
    <property type="entry name" value="PAC"/>
    <property type="match status" value="1"/>
</dbReference>
<dbReference type="CDD" id="cd01949">
    <property type="entry name" value="GGDEF"/>
    <property type="match status" value="1"/>
</dbReference>
<feature type="transmembrane region" description="Helical" evidence="1">
    <location>
        <begin position="128"/>
        <end position="147"/>
    </location>
</feature>
<dbReference type="PROSITE" id="PS50883">
    <property type="entry name" value="EAL"/>
    <property type="match status" value="1"/>
</dbReference>
<dbReference type="STRING" id="13690.AX777_09735"/>
<dbReference type="NCBIfam" id="TIGR00229">
    <property type="entry name" value="sensory_box"/>
    <property type="match status" value="1"/>
</dbReference>
<dbReference type="Pfam" id="PF08448">
    <property type="entry name" value="PAS_4"/>
    <property type="match status" value="1"/>
</dbReference>
<keyword evidence="1" id="KW-1133">Transmembrane helix</keyword>
<feature type="transmembrane region" description="Helical" evidence="1">
    <location>
        <begin position="71"/>
        <end position="92"/>
    </location>
</feature>
<feature type="domain" description="PAS" evidence="2">
    <location>
        <begin position="212"/>
        <end position="269"/>
    </location>
</feature>
<name>A0A084ENX2_SPHYA</name>
<evidence type="ECO:0000259" key="2">
    <source>
        <dbReference type="PROSITE" id="PS50112"/>
    </source>
</evidence>
<gene>
    <name evidence="6" type="ORF">CP98_01769</name>
</gene>
<dbReference type="Proteomes" id="UP000028534">
    <property type="component" value="Unassembled WGS sequence"/>
</dbReference>
<comment type="caution">
    <text evidence="6">The sequence shown here is derived from an EMBL/GenBank/DDBJ whole genome shotgun (WGS) entry which is preliminary data.</text>
</comment>
<dbReference type="InterPro" id="IPR029787">
    <property type="entry name" value="Nucleotide_cyclase"/>
</dbReference>
<dbReference type="SUPFAM" id="SSF141868">
    <property type="entry name" value="EAL domain-like"/>
    <property type="match status" value="1"/>
</dbReference>
<dbReference type="PANTHER" id="PTHR44757:SF2">
    <property type="entry name" value="BIOFILM ARCHITECTURE MAINTENANCE PROTEIN MBAA"/>
    <property type="match status" value="1"/>
</dbReference>
<proteinExistence type="predicted"/>
<dbReference type="RefSeq" id="WP_037518708.1">
    <property type="nucleotide sequence ID" value="NZ_JGVR01000008.1"/>
</dbReference>
<dbReference type="InterPro" id="IPR000700">
    <property type="entry name" value="PAS-assoc_C"/>
</dbReference>
<evidence type="ECO:0000259" key="4">
    <source>
        <dbReference type="PROSITE" id="PS50883"/>
    </source>
</evidence>
<dbReference type="PROSITE" id="PS50112">
    <property type="entry name" value="PAS"/>
    <property type="match status" value="1"/>
</dbReference>
<dbReference type="InterPro" id="IPR043128">
    <property type="entry name" value="Rev_trsase/Diguanyl_cyclase"/>
</dbReference>
<protein>
    <submittedName>
        <fullName evidence="6">Diguanylate cyclase (GGDEF) domain-containing protein</fullName>
    </submittedName>
</protein>
<accession>A0A084ENX2</accession>
<dbReference type="Gene3D" id="3.30.450.20">
    <property type="entry name" value="PAS domain"/>
    <property type="match status" value="1"/>
</dbReference>
<keyword evidence="1" id="KW-0472">Membrane</keyword>
<dbReference type="CDD" id="cd00130">
    <property type="entry name" value="PAS"/>
    <property type="match status" value="1"/>
</dbReference>
<dbReference type="SMART" id="SM00267">
    <property type="entry name" value="GGDEF"/>
    <property type="match status" value="1"/>
</dbReference>
<dbReference type="Pfam" id="PF00990">
    <property type="entry name" value="GGDEF"/>
    <property type="match status" value="1"/>
</dbReference>
<dbReference type="SMART" id="SM00052">
    <property type="entry name" value="EAL"/>
    <property type="match status" value="1"/>
</dbReference>
<dbReference type="InterPro" id="IPR013656">
    <property type="entry name" value="PAS_4"/>
</dbReference>
<dbReference type="InterPro" id="IPR035965">
    <property type="entry name" value="PAS-like_dom_sf"/>
</dbReference>
<reference evidence="6 7" key="1">
    <citation type="submission" date="2014-03" db="EMBL/GenBank/DDBJ databases">
        <title>Genome sequence of Sphingobium yanoikuyae B1.</title>
        <authorList>
            <person name="Gan H.M."/>
            <person name="Gan H.Y."/>
            <person name="Savka M.A."/>
        </authorList>
    </citation>
    <scope>NUCLEOTIDE SEQUENCE [LARGE SCALE GENOMIC DNA]</scope>
    <source>
        <strain evidence="6 7">B1</strain>
    </source>
</reference>
<dbReference type="SMART" id="SM00091">
    <property type="entry name" value="PAS"/>
    <property type="match status" value="1"/>
</dbReference>
<feature type="transmembrane region" description="Helical" evidence="1">
    <location>
        <begin position="44"/>
        <end position="65"/>
    </location>
</feature>
<dbReference type="PATRIC" id="fig|13690.10.peg.1823"/>
<dbReference type="Pfam" id="PF00563">
    <property type="entry name" value="EAL"/>
    <property type="match status" value="1"/>
</dbReference>
<dbReference type="eggNOG" id="COG5001">
    <property type="taxonomic scope" value="Bacteria"/>
</dbReference>
<sequence>MAIVRKTDTDAPARTASLLVSLGLAESGTEVAANWLSRSFTHVAALWPLMLLAKLCVAALLRMLSFTRPEHGALLCGVVLIDGLLMLVPRWALFRNLRPHVQNWLMLPALFCSGLIFSLWLAQGNGVAMPSAVPEMAIALLAVCIVGDRRLLGLSYFMGALLVAGIAHAGMVHLGLLASCLAVMAIATLRQAAADRERAIEQHRQDLKAQRSDRLLEEYEQSGRGWFWETDRHGHITYISATLAEPLGVEAGSLIGRSLTDIIQQGDRQQGDGERTLGFHLSARTGFADIAVRAAIAREERWWSISGEPVFNEYGQFHGFRGSGTDLTEMRRSQAEVTRLAQYDSLTGLANRVQMLQALEQAVLGSRGKQGECALMMLDLDRFKSVNDTLGHPAGDALLRQVSQRLQRVVGNQGLVGRQGGDEFKVLVHGRHDRNRLGLLAQAIISALSQPYSIEGTGVVIGVSIGISFCPEDGVTADALIRNADLALYKAKGDGRGVYRFYSADMHADAEDRRQLEQDLRHALTADGLHLVYQPIVSSTTERITGYEALLRWDHPVRGAISPALFVPIAEDSGLIAPIGEWVMRTACRDAAQWDAGIRVAVNVSAMQFANPGFPTTVMQALASAQLAPERLELEITESVFLNDNDGTDAMFTRLKGLGVRLALDDFGTGYSSLGYLKKAPFDKIKIDQSFVRGAAIRGSRNSAIIKAIVSLAEALGMDTTAEGAETRDELDLIRQLGCSHIQGYIYGRPMPAAQVLEGQRANGVSARSEGFQSSRPERKAMLRTVAVHHDGHVYNGRIRNISATGAMIEGLWNVPEGTQFAIDLSEGQSVDATTRWSREDRMGVEFAAPIDLALLRPQARALAG</sequence>
<dbReference type="InterPro" id="IPR035919">
    <property type="entry name" value="EAL_sf"/>
</dbReference>
<organism evidence="6 7">
    <name type="scientific">Sphingobium yanoikuyae</name>
    <name type="common">Sphingomonas yanoikuyae</name>
    <dbReference type="NCBI Taxonomy" id="13690"/>
    <lineage>
        <taxon>Bacteria</taxon>
        <taxon>Pseudomonadati</taxon>
        <taxon>Pseudomonadota</taxon>
        <taxon>Alphaproteobacteria</taxon>
        <taxon>Sphingomonadales</taxon>
        <taxon>Sphingomonadaceae</taxon>
        <taxon>Sphingobium</taxon>
    </lineage>
</organism>
<dbReference type="InterPro" id="IPR009875">
    <property type="entry name" value="PilZ_domain"/>
</dbReference>
<dbReference type="PROSITE" id="PS50887">
    <property type="entry name" value="GGDEF"/>
    <property type="match status" value="1"/>
</dbReference>
<dbReference type="CDD" id="cd01948">
    <property type="entry name" value="EAL"/>
    <property type="match status" value="1"/>
</dbReference>
<dbReference type="InterPro" id="IPR000160">
    <property type="entry name" value="GGDEF_dom"/>
</dbReference>
<feature type="transmembrane region" description="Helical" evidence="1">
    <location>
        <begin position="104"/>
        <end position="122"/>
    </location>
</feature>
<evidence type="ECO:0000259" key="5">
    <source>
        <dbReference type="PROSITE" id="PS50887"/>
    </source>
</evidence>
<dbReference type="AlphaFoldDB" id="A0A084ENX2"/>
<dbReference type="InterPro" id="IPR001633">
    <property type="entry name" value="EAL_dom"/>
</dbReference>
<feature type="transmembrane region" description="Helical" evidence="1">
    <location>
        <begin position="159"/>
        <end position="187"/>
    </location>
</feature>
<dbReference type="SUPFAM" id="SSF141371">
    <property type="entry name" value="PilZ domain-like"/>
    <property type="match status" value="1"/>
</dbReference>
<evidence type="ECO:0000313" key="7">
    <source>
        <dbReference type="Proteomes" id="UP000028534"/>
    </source>
</evidence>
<evidence type="ECO:0000313" key="6">
    <source>
        <dbReference type="EMBL" id="KEZ19664.1"/>
    </source>
</evidence>
<dbReference type="SUPFAM" id="SSF55073">
    <property type="entry name" value="Nucleotide cyclase"/>
    <property type="match status" value="1"/>
</dbReference>
<feature type="domain" description="EAL" evidence="4">
    <location>
        <begin position="513"/>
        <end position="764"/>
    </location>
</feature>
<dbReference type="SUPFAM" id="SSF55785">
    <property type="entry name" value="PYP-like sensor domain (PAS domain)"/>
    <property type="match status" value="1"/>
</dbReference>
<feature type="domain" description="PAC" evidence="3">
    <location>
        <begin position="286"/>
        <end position="339"/>
    </location>
</feature>